<gene>
    <name evidence="2" type="ORF">SDC9_09281</name>
</gene>
<keyword evidence="1" id="KW-1133">Transmembrane helix</keyword>
<sequence>MEQLLLIIIGACLVIFVMGLKQWANDNQRQITWWKWALVALWVIVGAMSVAFITTSLGENEMKAAIRGSIFFLPLTVISGGLLWRFVLNKETGTMSKKNVSVANEN</sequence>
<dbReference type="EMBL" id="VSSQ01000022">
    <property type="protein sequence ID" value="MPL63640.1"/>
    <property type="molecule type" value="Genomic_DNA"/>
</dbReference>
<comment type="caution">
    <text evidence="2">The sequence shown here is derived from an EMBL/GenBank/DDBJ whole genome shotgun (WGS) entry which is preliminary data.</text>
</comment>
<organism evidence="2">
    <name type="scientific">bioreactor metagenome</name>
    <dbReference type="NCBI Taxonomy" id="1076179"/>
    <lineage>
        <taxon>unclassified sequences</taxon>
        <taxon>metagenomes</taxon>
        <taxon>ecological metagenomes</taxon>
    </lineage>
</organism>
<reference evidence="2" key="1">
    <citation type="submission" date="2019-08" db="EMBL/GenBank/DDBJ databases">
        <authorList>
            <person name="Kucharzyk K."/>
            <person name="Murdoch R.W."/>
            <person name="Higgins S."/>
            <person name="Loffler F."/>
        </authorList>
    </citation>
    <scope>NUCLEOTIDE SEQUENCE</scope>
</reference>
<keyword evidence="1" id="KW-0812">Transmembrane</keyword>
<feature type="transmembrane region" description="Helical" evidence="1">
    <location>
        <begin position="36"/>
        <end position="58"/>
    </location>
</feature>
<protein>
    <submittedName>
        <fullName evidence="2">Uncharacterized protein</fullName>
    </submittedName>
</protein>
<name>A0A644T9Z2_9ZZZZ</name>
<keyword evidence="1" id="KW-0472">Membrane</keyword>
<evidence type="ECO:0000256" key="1">
    <source>
        <dbReference type="SAM" id="Phobius"/>
    </source>
</evidence>
<proteinExistence type="predicted"/>
<accession>A0A644T9Z2</accession>
<dbReference type="AlphaFoldDB" id="A0A644T9Z2"/>
<evidence type="ECO:0000313" key="2">
    <source>
        <dbReference type="EMBL" id="MPL63640.1"/>
    </source>
</evidence>
<feature type="transmembrane region" description="Helical" evidence="1">
    <location>
        <begin position="6"/>
        <end position="24"/>
    </location>
</feature>
<feature type="transmembrane region" description="Helical" evidence="1">
    <location>
        <begin position="64"/>
        <end position="88"/>
    </location>
</feature>